<dbReference type="CDD" id="cd00371">
    <property type="entry name" value="HMA"/>
    <property type="match status" value="1"/>
</dbReference>
<dbReference type="InterPro" id="IPR017969">
    <property type="entry name" value="Heavy-metal-associated_CS"/>
</dbReference>
<dbReference type="GO" id="GO:0046872">
    <property type="term" value="F:metal ion binding"/>
    <property type="evidence" value="ECO:0007669"/>
    <property type="project" value="UniProtKB-KW"/>
</dbReference>
<keyword evidence="6" id="KW-1185">Reference proteome</keyword>
<dbReference type="InterPro" id="IPR036163">
    <property type="entry name" value="HMA_dom_sf"/>
</dbReference>
<feature type="domain" description="HMA" evidence="4">
    <location>
        <begin position="2"/>
        <end position="68"/>
    </location>
</feature>
<name>A0A1G6LPQ1_9BACI</name>
<reference evidence="6" key="1">
    <citation type="submission" date="2016-09" db="EMBL/GenBank/DDBJ databases">
        <authorList>
            <person name="Varghese N."/>
            <person name="Submissions S."/>
        </authorList>
    </citation>
    <scope>NUCLEOTIDE SEQUENCE [LARGE SCALE GENOMIC DNA]</scope>
    <source>
        <strain evidence="6">S5</strain>
    </source>
</reference>
<dbReference type="PANTHER" id="PTHR46594:SF4">
    <property type="entry name" value="P-TYPE CATION-TRANSPORTING ATPASE"/>
    <property type="match status" value="1"/>
</dbReference>
<dbReference type="SUPFAM" id="SSF55008">
    <property type="entry name" value="HMA, heavy metal-associated domain"/>
    <property type="match status" value="1"/>
</dbReference>
<evidence type="ECO:0000256" key="3">
    <source>
        <dbReference type="ARBA" id="ARBA00023008"/>
    </source>
</evidence>
<dbReference type="Proteomes" id="UP000242949">
    <property type="component" value="Unassembled WGS sequence"/>
</dbReference>
<dbReference type="STRING" id="1612202.SAMN05421734_10929"/>
<evidence type="ECO:0000256" key="1">
    <source>
        <dbReference type="ARBA" id="ARBA00015313"/>
    </source>
</evidence>
<sequence>MKAVTLNVSGMNCAHCKKSVESSLESFDSVDNISVNLETGHVSFKYDETSTDLNELTEAIEDQGYDVE</sequence>
<keyword evidence="2" id="KW-0479">Metal-binding</keyword>
<evidence type="ECO:0000313" key="6">
    <source>
        <dbReference type="Proteomes" id="UP000242949"/>
    </source>
</evidence>
<evidence type="ECO:0000259" key="4">
    <source>
        <dbReference type="PROSITE" id="PS50846"/>
    </source>
</evidence>
<gene>
    <name evidence="5" type="ORF">SAMN05421734_10929</name>
</gene>
<evidence type="ECO:0000313" key="5">
    <source>
        <dbReference type="EMBL" id="SDC45181.1"/>
    </source>
</evidence>
<dbReference type="Pfam" id="PF00403">
    <property type="entry name" value="HMA"/>
    <property type="match status" value="1"/>
</dbReference>
<dbReference type="EMBL" id="FMYI01000009">
    <property type="protein sequence ID" value="SDC45181.1"/>
    <property type="molecule type" value="Genomic_DNA"/>
</dbReference>
<proteinExistence type="predicted"/>
<dbReference type="Gene3D" id="3.30.70.100">
    <property type="match status" value="1"/>
</dbReference>
<dbReference type="PROSITE" id="PS01047">
    <property type="entry name" value="HMA_1"/>
    <property type="match status" value="1"/>
</dbReference>
<organism evidence="5 6">
    <name type="scientific">Pelagirhabdus alkalitolerans</name>
    <dbReference type="NCBI Taxonomy" id="1612202"/>
    <lineage>
        <taxon>Bacteria</taxon>
        <taxon>Bacillati</taxon>
        <taxon>Bacillota</taxon>
        <taxon>Bacilli</taxon>
        <taxon>Bacillales</taxon>
        <taxon>Bacillaceae</taxon>
        <taxon>Pelagirhabdus</taxon>
    </lineage>
</organism>
<protein>
    <recommendedName>
        <fullName evidence="1">Copper chaperone CopZ</fullName>
    </recommendedName>
</protein>
<dbReference type="OrthoDB" id="9813965at2"/>
<keyword evidence="3" id="KW-0186">Copper</keyword>
<dbReference type="AlphaFoldDB" id="A0A1G6LPQ1"/>
<dbReference type="PANTHER" id="PTHR46594">
    <property type="entry name" value="P-TYPE CATION-TRANSPORTING ATPASE"/>
    <property type="match status" value="1"/>
</dbReference>
<dbReference type="FunFam" id="3.30.70.100:FF:000005">
    <property type="entry name" value="Copper-exporting P-type ATPase A"/>
    <property type="match status" value="1"/>
</dbReference>
<evidence type="ECO:0000256" key="2">
    <source>
        <dbReference type="ARBA" id="ARBA00022723"/>
    </source>
</evidence>
<dbReference type="RefSeq" id="WP_090796558.1">
    <property type="nucleotide sequence ID" value="NZ_FMYI01000009.1"/>
</dbReference>
<dbReference type="PROSITE" id="PS50846">
    <property type="entry name" value="HMA_2"/>
    <property type="match status" value="1"/>
</dbReference>
<accession>A0A1G6LPQ1</accession>
<dbReference type="InterPro" id="IPR006121">
    <property type="entry name" value="HMA_dom"/>
</dbReference>